<dbReference type="KEGG" id="cmos:111446232"/>
<protein>
    <submittedName>
        <fullName evidence="3">Uncharacterized protein LOC111446232</fullName>
    </submittedName>
</protein>
<dbReference type="RefSeq" id="XP_022940726.1">
    <property type="nucleotide sequence ID" value="XM_023084958.1"/>
</dbReference>
<evidence type="ECO:0000256" key="1">
    <source>
        <dbReference type="SAM" id="MobiDB-lite"/>
    </source>
</evidence>
<accession>A0A6J1FJ97</accession>
<dbReference type="GeneID" id="111446232"/>
<evidence type="ECO:0000313" key="3">
    <source>
        <dbReference type="RefSeq" id="XP_022940726.1"/>
    </source>
</evidence>
<organism evidence="2 3">
    <name type="scientific">Cucurbita moschata</name>
    <name type="common">Winter crookneck squash</name>
    <name type="synonym">Cucurbita pepo var. moschata</name>
    <dbReference type="NCBI Taxonomy" id="3662"/>
    <lineage>
        <taxon>Eukaryota</taxon>
        <taxon>Viridiplantae</taxon>
        <taxon>Streptophyta</taxon>
        <taxon>Embryophyta</taxon>
        <taxon>Tracheophyta</taxon>
        <taxon>Spermatophyta</taxon>
        <taxon>Magnoliopsida</taxon>
        <taxon>eudicotyledons</taxon>
        <taxon>Gunneridae</taxon>
        <taxon>Pentapetalae</taxon>
        <taxon>rosids</taxon>
        <taxon>fabids</taxon>
        <taxon>Cucurbitales</taxon>
        <taxon>Cucurbitaceae</taxon>
        <taxon>Cucurbiteae</taxon>
        <taxon>Cucurbita</taxon>
    </lineage>
</organism>
<gene>
    <name evidence="3" type="primary">LOC111446232</name>
</gene>
<proteinExistence type="predicted"/>
<feature type="region of interest" description="Disordered" evidence="1">
    <location>
        <begin position="1"/>
        <end position="38"/>
    </location>
</feature>
<evidence type="ECO:0000313" key="2">
    <source>
        <dbReference type="Proteomes" id="UP000504609"/>
    </source>
</evidence>
<name>A0A6J1FJ97_CUCMO</name>
<reference evidence="3" key="1">
    <citation type="submission" date="2025-08" db="UniProtKB">
        <authorList>
            <consortium name="RefSeq"/>
        </authorList>
    </citation>
    <scope>IDENTIFICATION</scope>
    <source>
        <tissue evidence="3">Young leaves</tissue>
    </source>
</reference>
<dbReference type="AlphaFoldDB" id="A0A6J1FJ97"/>
<keyword evidence="2" id="KW-1185">Reference proteome</keyword>
<sequence length="191" mass="22089">MCQSSRGSPKRGRHEAMCDRSYRRRSFHGQSQNGHQSRYHSDARGLHIYIFLPRCHSLLQHILTEFSINGLLPLECSFDHYQAIGGRESRIIERSFWPRLGDEKQRSRGGRRTLYVIEIGYMITERGRTLALDEVIVGAKLKQLVLSLWPVGFWHLLGRLDGLVHVKFVANSYRCIKYSHSIHRDGNGGCR</sequence>
<dbReference type="Proteomes" id="UP000504609">
    <property type="component" value="Unplaced"/>
</dbReference>